<reference evidence="1 2" key="1">
    <citation type="submission" date="2022-02" db="EMBL/GenBank/DDBJ databases">
        <title>Chromosome-level reference genomes for two strains of Caenorhabditis briggsae: an improved platform for comparative genomics.</title>
        <authorList>
            <person name="Stevens L."/>
            <person name="Andersen E.C."/>
        </authorList>
    </citation>
    <scope>NUCLEOTIDE SEQUENCE [LARGE SCALE GENOMIC DNA]</scope>
    <source>
        <strain evidence="1">QX1410_ONT</strain>
        <tissue evidence="1">Whole-organism</tissue>
    </source>
</reference>
<name>A0AAE9AD48_CAEBR</name>
<dbReference type="AlphaFoldDB" id="A0AAE9AD48"/>
<dbReference type="Proteomes" id="UP000827892">
    <property type="component" value="Chromosome V"/>
</dbReference>
<evidence type="ECO:0000313" key="1">
    <source>
        <dbReference type="EMBL" id="ULT92380.1"/>
    </source>
</evidence>
<protein>
    <submittedName>
        <fullName evidence="1">Uncharacterized protein</fullName>
    </submittedName>
</protein>
<proteinExistence type="predicted"/>
<dbReference type="EMBL" id="CP090895">
    <property type="protein sequence ID" value="ULT92380.1"/>
    <property type="molecule type" value="Genomic_DNA"/>
</dbReference>
<sequence length="119" mass="13245">MPIRLLSLPTKDIQFTLNWMSFGDFKMKNYEACETEKNSVAYEVPGDKIDGGMICGNSNFEIDEGINSSANFAILDIGTGLSYSTGIKIQPESVKIHVLDYGFEYDNDGFALEIQMVVK</sequence>
<gene>
    <name evidence="1" type="ORF">L3Y34_009869</name>
</gene>
<organism evidence="1 2">
    <name type="scientific">Caenorhabditis briggsae</name>
    <dbReference type="NCBI Taxonomy" id="6238"/>
    <lineage>
        <taxon>Eukaryota</taxon>
        <taxon>Metazoa</taxon>
        <taxon>Ecdysozoa</taxon>
        <taxon>Nematoda</taxon>
        <taxon>Chromadorea</taxon>
        <taxon>Rhabditida</taxon>
        <taxon>Rhabditina</taxon>
        <taxon>Rhabditomorpha</taxon>
        <taxon>Rhabditoidea</taxon>
        <taxon>Rhabditidae</taxon>
        <taxon>Peloderinae</taxon>
        <taxon>Caenorhabditis</taxon>
    </lineage>
</organism>
<evidence type="ECO:0000313" key="2">
    <source>
        <dbReference type="Proteomes" id="UP000827892"/>
    </source>
</evidence>
<accession>A0AAE9AD48</accession>